<feature type="compositionally biased region" description="Acidic residues" evidence="1">
    <location>
        <begin position="85"/>
        <end position="97"/>
    </location>
</feature>
<dbReference type="AlphaFoldDB" id="A0A6P4YX62"/>
<evidence type="ECO:0000313" key="3">
    <source>
        <dbReference type="RefSeq" id="XP_019621845.1"/>
    </source>
</evidence>
<dbReference type="RefSeq" id="XP_019621846.1">
    <property type="nucleotide sequence ID" value="XM_019766287.1"/>
</dbReference>
<evidence type="ECO:0000313" key="2">
    <source>
        <dbReference type="Proteomes" id="UP000515135"/>
    </source>
</evidence>
<gene>
    <name evidence="3 4" type="primary">LOC109468060</name>
</gene>
<feature type="compositionally biased region" description="Low complexity" evidence="1">
    <location>
        <begin position="168"/>
        <end position="183"/>
    </location>
</feature>
<organism evidence="2 4">
    <name type="scientific">Branchiostoma belcheri</name>
    <name type="common">Amphioxus</name>
    <dbReference type="NCBI Taxonomy" id="7741"/>
    <lineage>
        <taxon>Eukaryota</taxon>
        <taxon>Metazoa</taxon>
        <taxon>Chordata</taxon>
        <taxon>Cephalochordata</taxon>
        <taxon>Leptocardii</taxon>
        <taxon>Amphioxiformes</taxon>
        <taxon>Branchiostomatidae</taxon>
        <taxon>Branchiostoma</taxon>
    </lineage>
</organism>
<protein>
    <submittedName>
        <fullName evidence="3 4">Uncharacterized protein LOC109468060 isoform X1</fullName>
    </submittedName>
</protein>
<reference evidence="3 4" key="1">
    <citation type="submission" date="2025-04" db="UniProtKB">
        <authorList>
            <consortium name="RefSeq"/>
        </authorList>
    </citation>
    <scope>IDENTIFICATION</scope>
    <source>
        <tissue evidence="3 4">Gonad</tissue>
    </source>
</reference>
<accession>A0A6P4YX62</accession>
<proteinExistence type="predicted"/>
<dbReference type="Proteomes" id="UP000515135">
    <property type="component" value="Unplaced"/>
</dbReference>
<dbReference type="KEGG" id="bbel:109468060"/>
<feature type="region of interest" description="Disordered" evidence="1">
    <location>
        <begin position="127"/>
        <end position="210"/>
    </location>
</feature>
<keyword evidence="2" id="KW-1185">Reference proteome</keyword>
<dbReference type="Gene3D" id="2.80.10.50">
    <property type="match status" value="1"/>
</dbReference>
<dbReference type="GeneID" id="109468060"/>
<dbReference type="CDD" id="cd23312">
    <property type="entry name" value="beta-trefoil_FGF_RP1"/>
    <property type="match status" value="1"/>
</dbReference>
<feature type="region of interest" description="Disordered" evidence="1">
    <location>
        <begin position="16"/>
        <end position="113"/>
    </location>
</feature>
<evidence type="ECO:0000256" key="1">
    <source>
        <dbReference type="SAM" id="MobiDB-lite"/>
    </source>
</evidence>
<evidence type="ECO:0000313" key="4">
    <source>
        <dbReference type="RefSeq" id="XP_019621846.1"/>
    </source>
</evidence>
<name>A0A6P4YX62_BRABE</name>
<dbReference type="OrthoDB" id="10029221at2759"/>
<sequence>MSQRKVHPVAAIIKSALNGNNNNHNNNRHVHFEEDEPEVVEISYVDVEEDTTPKSRPPPYPGLRQGPHPVAQLIKSAFNNSGADSDSEDTDSSGDSETENHVVFKSPHQSHLRMTHRNSLDVAMLHQKQSESPVDKLRQNSVETPPPSPDTPPTATRKVTFTIPAALPRSPSESSVGSSGHEVPPSPVSPPPKIDVFVPPKDLSPPHDGRAGDLKDWRVCALDFTAREFLEPADLVEPCVWRERVVPSLVVRLWSRASRRYLRILDSGDVYGRSSFGPTGHFRLIQVGRVSPHQPVVILQCTADPDRHLAVQHNRLLGNGNGGLQCEFIVVQNEAGFSTFEARCAPGQYLGIRPNGNVMRPADVPGRKSVEAQLVVQSEAAKI</sequence>
<dbReference type="InterPro" id="IPR008996">
    <property type="entry name" value="IL1/FGF"/>
</dbReference>
<dbReference type="SUPFAM" id="SSF50353">
    <property type="entry name" value="Cytokine"/>
    <property type="match status" value="1"/>
</dbReference>
<feature type="compositionally biased region" description="Pro residues" evidence="1">
    <location>
        <begin position="184"/>
        <end position="193"/>
    </location>
</feature>
<dbReference type="RefSeq" id="XP_019621845.1">
    <property type="nucleotide sequence ID" value="XM_019766286.1"/>
</dbReference>